<gene>
    <name evidence="1" type="ORF">M9Y10_042399</name>
</gene>
<evidence type="ECO:0000313" key="1">
    <source>
        <dbReference type="EMBL" id="KAK8833689.1"/>
    </source>
</evidence>
<dbReference type="EMBL" id="JAPFFF010000723">
    <property type="protein sequence ID" value="KAK8833689.1"/>
    <property type="molecule type" value="Genomic_DNA"/>
</dbReference>
<evidence type="ECO:0000313" key="2">
    <source>
        <dbReference type="Proteomes" id="UP001470230"/>
    </source>
</evidence>
<protein>
    <submittedName>
        <fullName evidence="1">Uncharacterized protein</fullName>
    </submittedName>
</protein>
<accession>A0ABR2GIG2</accession>
<organism evidence="1 2">
    <name type="scientific">Tritrichomonas musculus</name>
    <dbReference type="NCBI Taxonomy" id="1915356"/>
    <lineage>
        <taxon>Eukaryota</taxon>
        <taxon>Metamonada</taxon>
        <taxon>Parabasalia</taxon>
        <taxon>Tritrichomonadida</taxon>
        <taxon>Tritrichomonadidae</taxon>
        <taxon>Tritrichomonas</taxon>
    </lineage>
</organism>
<reference evidence="1 2" key="1">
    <citation type="submission" date="2024-04" db="EMBL/GenBank/DDBJ databases">
        <title>Tritrichomonas musculus Genome.</title>
        <authorList>
            <person name="Alves-Ferreira E."/>
            <person name="Grigg M."/>
            <person name="Lorenzi H."/>
            <person name="Galac M."/>
        </authorList>
    </citation>
    <scope>NUCLEOTIDE SEQUENCE [LARGE SCALE GENOMIC DNA]</scope>
    <source>
        <strain evidence="1 2">EAF2021</strain>
    </source>
</reference>
<keyword evidence="2" id="KW-1185">Reference proteome</keyword>
<proteinExistence type="predicted"/>
<dbReference type="Proteomes" id="UP001470230">
    <property type="component" value="Unassembled WGS sequence"/>
</dbReference>
<sequence length="135" mass="14903">MGESVMVIENVELMRLQLMFDGKPDDDIRTSHAAMDAQKPGGGIMATLNDLRDTGISFDGGLDIIAPNGETVYRKETCELDSPSSILKYLMDKPVDSIYVGYDEGEDPFFCVCLSDEVMSDEDFVQSFRSLGKSL</sequence>
<comment type="caution">
    <text evidence="1">The sequence shown here is derived from an EMBL/GenBank/DDBJ whole genome shotgun (WGS) entry which is preliminary data.</text>
</comment>
<name>A0ABR2GIG2_9EUKA</name>